<dbReference type="InterPro" id="IPR004360">
    <property type="entry name" value="Glyas_Fos-R_dOase_dom"/>
</dbReference>
<evidence type="ECO:0000313" key="3">
    <source>
        <dbReference type="Proteomes" id="UP001595696"/>
    </source>
</evidence>
<name>A0ABV8DKD1_9NOCA</name>
<keyword evidence="3" id="KW-1185">Reference proteome</keyword>
<dbReference type="Pfam" id="PF00903">
    <property type="entry name" value="Glyoxalase"/>
    <property type="match status" value="1"/>
</dbReference>
<gene>
    <name evidence="2" type="ORF">ACFO0B_00340</name>
</gene>
<reference evidence="3" key="1">
    <citation type="journal article" date="2019" name="Int. J. Syst. Evol. Microbiol.">
        <title>The Global Catalogue of Microorganisms (GCM) 10K type strain sequencing project: providing services to taxonomists for standard genome sequencing and annotation.</title>
        <authorList>
            <consortium name="The Broad Institute Genomics Platform"/>
            <consortium name="The Broad Institute Genome Sequencing Center for Infectious Disease"/>
            <person name="Wu L."/>
            <person name="Ma J."/>
        </authorList>
    </citation>
    <scope>NUCLEOTIDE SEQUENCE [LARGE SCALE GENOMIC DNA]</scope>
    <source>
        <strain evidence="3">CGMCC 4.7330</strain>
    </source>
</reference>
<organism evidence="2 3">
    <name type="scientific">Nocardia jiangsuensis</name>
    <dbReference type="NCBI Taxonomy" id="1691563"/>
    <lineage>
        <taxon>Bacteria</taxon>
        <taxon>Bacillati</taxon>
        <taxon>Actinomycetota</taxon>
        <taxon>Actinomycetes</taxon>
        <taxon>Mycobacteriales</taxon>
        <taxon>Nocardiaceae</taxon>
        <taxon>Nocardia</taxon>
    </lineage>
</organism>
<dbReference type="Gene3D" id="3.10.180.10">
    <property type="entry name" value="2,3-Dihydroxybiphenyl 1,2-Dioxygenase, domain 1"/>
    <property type="match status" value="1"/>
</dbReference>
<feature type="domain" description="VOC" evidence="1">
    <location>
        <begin position="13"/>
        <end position="141"/>
    </location>
</feature>
<protein>
    <submittedName>
        <fullName evidence="2">VOC family protein</fullName>
    </submittedName>
</protein>
<dbReference type="EMBL" id="JBHSAX010000002">
    <property type="protein sequence ID" value="MFC3960431.1"/>
    <property type="molecule type" value="Genomic_DNA"/>
</dbReference>
<comment type="caution">
    <text evidence="2">The sequence shown here is derived from an EMBL/GenBank/DDBJ whole genome shotgun (WGS) entry which is preliminary data.</text>
</comment>
<dbReference type="CDD" id="cd06587">
    <property type="entry name" value="VOC"/>
    <property type="match status" value="1"/>
</dbReference>
<dbReference type="InterPro" id="IPR037523">
    <property type="entry name" value="VOC_core"/>
</dbReference>
<dbReference type="InterPro" id="IPR029068">
    <property type="entry name" value="Glyas_Bleomycin-R_OHBP_Dase"/>
</dbReference>
<dbReference type="PANTHER" id="PTHR36503">
    <property type="entry name" value="BLR2520 PROTEIN"/>
    <property type="match status" value="1"/>
</dbReference>
<dbReference type="PROSITE" id="PS51819">
    <property type="entry name" value="VOC"/>
    <property type="match status" value="1"/>
</dbReference>
<sequence length="142" mass="14983">MDIYLLRRGTQVPPVVIALPTEDRRRAVAFHRAALGLEPFGELADDGVPEPLQYRLDARTTLVLVPTGGFGWVLGDRAVAAPGTSECLLGLALPGEAEVVAAVDRARAAGATVITEPATQPWGFSATFADPDGHVWQLTAPS</sequence>
<proteinExistence type="predicted"/>
<evidence type="ECO:0000259" key="1">
    <source>
        <dbReference type="PROSITE" id="PS51819"/>
    </source>
</evidence>
<dbReference type="Proteomes" id="UP001595696">
    <property type="component" value="Unassembled WGS sequence"/>
</dbReference>
<dbReference type="SUPFAM" id="SSF54593">
    <property type="entry name" value="Glyoxalase/Bleomycin resistance protein/Dihydroxybiphenyl dioxygenase"/>
    <property type="match status" value="1"/>
</dbReference>
<evidence type="ECO:0000313" key="2">
    <source>
        <dbReference type="EMBL" id="MFC3960431.1"/>
    </source>
</evidence>
<accession>A0ABV8DKD1</accession>
<dbReference type="PANTHER" id="PTHR36503:SF2">
    <property type="entry name" value="BLR2408 PROTEIN"/>
    <property type="match status" value="1"/>
</dbReference>
<dbReference type="RefSeq" id="WP_378610473.1">
    <property type="nucleotide sequence ID" value="NZ_JBHSAX010000002.1"/>
</dbReference>